<accession>A0A3P3YM97</accession>
<gene>
    <name evidence="11" type="ORF">PLBR_LOCUS8532</name>
</gene>
<sequence>MSGGAVHGKRRRTSAAPTHGAGRQTIPPFLTALWDMVDSPENVNLISWSQEGRSFVVHDPNGLEELLPQYFKHNRFTSFIRQLNMYQFTRIVTDNCKWEWMHEGFRRDAPELLQSIHRKPPASDHKAHVQGNPLATPIRPQIMETECNPTLEQRVADLEDHRVDLLSELRFEKLTQKAMQNQIKLLEAQVEAIGNILFKNKTPMYPDAHQPYKLQQLLLEDRIRRSPLSGHVSEPQTPQTPLTPMSQGDDVSKFIVVEPENNANTALSKPGTTNGCNSDLNPRDAAMLDLDFGHLNFDQTPFPNSPLMPESFPDTPGSIPRALLPPASPSDNPFTQTTINGRTIRTIHVEDSDGRAVAKAQVAMQKLLEEMNEAYKGQGYGGSILPPSYDGFGCWFVNGKPSSSSAEPNGRTIITSAAVVILSIYPGWRRPFRVHGGF</sequence>
<evidence type="ECO:0000256" key="6">
    <source>
        <dbReference type="ARBA" id="ARBA00023163"/>
    </source>
</evidence>
<comment type="subcellular location">
    <subcellularLocation>
        <location evidence="1">Nucleus</location>
    </subcellularLocation>
</comment>
<dbReference type="PRINTS" id="PR00056">
    <property type="entry name" value="HSFDOMAIN"/>
</dbReference>
<dbReference type="EMBL" id="OVEO01000017">
    <property type="protein sequence ID" value="SPR01317.1"/>
    <property type="molecule type" value="Genomic_DNA"/>
</dbReference>
<keyword evidence="7" id="KW-0539">Nucleus</keyword>
<proteinExistence type="inferred from homology"/>
<evidence type="ECO:0000313" key="12">
    <source>
        <dbReference type="Proteomes" id="UP000290189"/>
    </source>
</evidence>
<evidence type="ECO:0000256" key="7">
    <source>
        <dbReference type="ARBA" id="ARBA00023242"/>
    </source>
</evidence>
<dbReference type="PANTHER" id="PTHR10015:SF427">
    <property type="entry name" value="HEAT SHOCK FACTOR PROTEIN"/>
    <property type="match status" value="1"/>
</dbReference>
<dbReference type="Proteomes" id="UP000290189">
    <property type="component" value="Unassembled WGS sequence"/>
</dbReference>
<geneLocation type="mitochondrion" evidence="11"/>
<evidence type="ECO:0000256" key="8">
    <source>
        <dbReference type="RuleBase" id="RU004020"/>
    </source>
</evidence>
<dbReference type="InterPro" id="IPR036390">
    <property type="entry name" value="WH_DNA-bd_sf"/>
</dbReference>
<evidence type="ECO:0000256" key="9">
    <source>
        <dbReference type="SAM" id="MobiDB-lite"/>
    </source>
</evidence>
<comment type="subunit">
    <text evidence="2">Homotrimer.</text>
</comment>
<evidence type="ECO:0000313" key="11">
    <source>
        <dbReference type="EMBL" id="SPR01317.1"/>
    </source>
</evidence>
<dbReference type="PANTHER" id="PTHR10015">
    <property type="entry name" value="HEAT SHOCK TRANSCRIPTION FACTOR"/>
    <property type="match status" value="1"/>
</dbReference>
<keyword evidence="6" id="KW-0804">Transcription</keyword>
<dbReference type="Pfam" id="PF00447">
    <property type="entry name" value="HSF_DNA-bind"/>
    <property type="match status" value="1"/>
</dbReference>
<evidence type="ECO:0000256" key="2">
    <source>
        <dbReference type="ARBA" id="ARBA00011233"/>
    </source>
</evidence>
<feature type="compositionally biased region" description="Polar residues" evidence="9">
    <location>
        <begin position="234"/>
        <end position="246"/>
    </location>
</feature>
<dbReference type="InterPro" id="IPR036388">
    <property type="entry name" value="WH-like_DNA-bd_sf"/>
</dbReference>
<organism evidence="11 12">
    <name type="scientific">Plasmodiophora brassicae</name>
    <name type="common">Clubroot disease agent</name>
    <dbReference type="NCBI Taxonomy" id="37360"/>
    <lineage>
        <taxon>Eukaryota</taxon>
        <taxon>Sar</taxon>
        <taxon>Rhizaria</taxon>
        <taxon>Endomyxa</taxon>
        <taxon>Phytomyxea</taxon>
        <taxon>Plasmodiophorida</taxon>
        <taxon>Plasmodiophoridae</taxon>
        <taxon>Plasmodiophora</taxon>
    </lineage>
</organism>
<dbReference type="FunFam" id="1.10.10.10:FF:000037">
    <property type="entry name" value="Heat stress transcription factor B-4"/>
    <property type="match status" value="1"/>
</dbReference>
<feature type="domain" description="HSF-type DNA-binding" evidence="10">
    <location>
        <begin position="25"/>
        <end position="119"/>
    </location>
</feature>
<dbReference type="InterPro" id="IPR000232">
    <property type="entry name" value="HSF_DNA-bd"/>
</dbReference>
<evidence type="ECO:0000259" key="10">
    <source>
        <dbReference type="SMART" id="SM00415"/>
    </source>
</evidence>
<keyword evidence="11" id="KW-0496">Mitochondrion</keyword>
<name>A0A3P3YM97_PLABS</name>
<dbReference type="GO" id="GO:0003700">
    <property type="term" value="F:DNA-binding transcription factor activity"/>
    <property type="evidence" value="ECO:0007669"/>
    <property type="project" value="InterPro"/>
</dbReference>
<evidence type="ECO:0000256" key="4">
    <source>
        <dbReference type="ARBA" id="ARBA00023015"/>
    </source>
</evidence>
<feature type="region of interest" description="Disordered" evidence="9">
    <location>
        <begin position="228"/>
        <end position="247"/>
    </location>
</feature>
<reference evidence="11 12" key="1">
    <citation type="submission" date="2018-03" db="EMBL/GenBank/DDBJ databases">
        <authorList>
            <person name="Fogelqvist J."/>
        </authorList>
    </citation>
    <scope>NUCLEOTIDE SEQUENCE [LARGE SCALE GENOMIC DNA]</scope>
</reference>
<keyword evidence="3" id="KW-0597">Phosphoprotein</keyword>
<dbReference type="GO" id="GO:0043565">
    <property type="term" value="F:sequence-specific DNA binding"/>
    <property type="evidence" value="ECO:0007669"/>
    <property type="project" value="InterPro"/>
</dbReference>
<dbReference type="SUPFAM" id="SSF46785">
    <property type="entry name" value="Winged helix' DNA-binding domain"/>
    <property type="match status" value="1"/>
</dbReference>
<dbReference type="SMART" id="SM00415">
    <property type="entry name" value="HSF"/>
    <property type="match status" value="1"/>
</dbReference>
<dbReference type="Gene3D" id="1.10.10.10">
    <property type="entry name" value="Winged helix-like DNA-binding domain superfamily/Winged helix DNA-binding domain"/>
    <property type="match status" value="1"/>
</dbReference>
<comment type="similarity">
    <text evidence="8">Belongs to the HSF family.</text>
</comment>
<feature type="region of interest" description="Disordered" evidence="9">
    <location>
        <begin position="1"/>
        <end position="24"/>
    </location>
</feature>
<evidence type="ECO:0000256" key="5">
    <source>
        <dbReference type="ARBA" id="ARBA00023125"/>
    </source>
</evidence>
<evidence type="ECO:0000256" key="1">
    <source>
        <dbReference type="ARBA" id="ARBA00004123"/>
    </source>
</evidence>
<dbReference type="GO" id="GO:0005634">
    <property type="term" value="C:nucleus"/>
    <property type="evidence" value="ECO:0007669"/>
    <property type="project" value="UniProtKB-SubCell"/>
</dbReference>
<protein>
    <recommendedName>
        <fullName evidence="10">HSF-type DNA-binding domain-containing protein</fullName>
    </recommendedName>
</protein>
<keyword evidence="5" id="KW-0238">DNA-binding</keyword>
<evidence type="ECO:0000256" key="3">
    <source>
        <dbReference type="ARBA" id="ARBA00022553"/>
    </source>
</evidence>
<dbReference type="AlphaFoldDB" id="A0A3P3YM97"/>
<keyword evidence="4" id="KW-0805">Transcription regulation</keyword>